<feature type="transmembrane region" description="Helical" evidence="9">
    <location>
        <begin position="245"/>
        <end position="265"/>
    </location>
</feature>
<dbReference type="RefSeq" id="WP_163750721.1">
    <property type="nucleotide sequence ID" value="NZ_AP022619.1"/>
</dbReference>
<keyword evidence="7 9" id="KW-0472">Membrane</keyword>
<comment type="function">
    <text evidence="1">Probable amino-acid or metabolite transport protein.</text>
</comment>
<gene>
    <name evidence="11" type="ORF">BST39_02130</name>
</gene>
<evidence type="ECO:0000313" key="12">
    <source>
        <dbReference type="Proteomes" id="UP000192513"/>
    </source>
</evidence>
<keyword evidence="4" id="KW-1003">Cell membrane</keyword>
<name>A0A1X0IGG5_9MYCO</name>
<protein>
    <recommendedName>
        <fullName evidence="10">Amino acid permease/ SLC12A domain-containing protein</fullName>
    </recommendedName>
</protein>
<comment type="subcellular location">
    <subcellularLocation>
        <location evidence="2">Cell membrane</location>
        <topology evidence="2">Multi-pass membrane protein</topology>
    </subcellularLocation>
</comment>
<feature type="transmembrane region" description="Helical" evidence="9">
    <location>
        <begin position="388"/>
        <end position="407"/>
    </location>
</feature>
<keyword evidence="12" id="KW-1185">Reference proteome</keyword>
<evidence type="ECO:0000256" key="5">
    <source>
        <dbReference type="ARBA" id="ARBA00022692"/>
    </source>
</evidence>
<feature type="transmembrane region" description="Helical" evidence="9">
    <location>
        <begin position="452"/>
        <end position="472"/>
    </location>
</feature>
<dbReference type="Gene3D" id="1.20.1740.10">
    <property type="entry name" value="Amino acid/polyamine transporter I"/>
    <property type="match status" value="1"/>
</dbReference>
<feature type="transmembrane region" description="Helical" evidence="9">
    <location>
        <begin position="204"/>
        <end position="225"/>
    </location>
</feature>
<feature type="transmembrane region" description="Helical" evidence="9">
    <location>
        <begin position="286"/>
        <end position="308"/>
    </location>
</feature>
<feature type="domain" description="Amino acid permease/ SLC12A" evidence="10">
    <location>
        <begin position="2"/>
        <end position="129"/>
    </location>
</feature>
<dbReference type="EMBL" id="MVIE01000002">
    <property type="protein sequence ID" value="ORB46101.1"/>
    <property type="molecule type" value="Genomic_DNA"/>
</dbReference>
<feature type="transmembrane region" description="Helical" evidence="9">
    <location>
        <begin position="173"/>
        <end position="192"/>
    </location>
</feature>
<dbReference type="Pfam" id="PF13520">
    <property type="entry name" value="AA_permease_2"/>
    <property type="match status" value="1"/>
</dbReference>
<feature type="transmembrane region" description="Helical" evidence="9">
    <location>
        <begin position="334"/>
        <end position="359"/>
    </location>
</feature>
<feature type="transmembrane region" description="Helical" evidence="9">
    <location>
        <begin position="31"/>
        <end position="50"/>
    </location>
</feature>
<feature type="transmembrane region" description="Helical" evidence="9">
    <location>
        <begin position="146"/>
        <end position="167"/>
    </location>
</feature>
<feature type="transmembrane region" description="Helical" evidence="9">
    <location>
        <begin position="112"/>
        <end position="134"/>
    </location>
</feature>
<dbReference type="GO" id="GO:0022857">
    <property type="term" value="F:transmembrane transporter activity"/>
    <property type="evidence" value="ECO:0007669"/>
    <property type="project" value="InterPro"/>
</dbReference>
<evidence type="ECO:0000256" key="4">
    <source>
        <dbReference type="ARBA" id="ARBA00022475"/>
    </source>
</evidence>
<feature type="region of interest" description="Disordered" evidence="8">
    <location>
        <begin position="535"/>
        <end position="556"/>
    </location>
</feature>
<reference evidence="11 12" key="1">
    <citation type="submission" date="2017-02" db="EMBL/GenBank/DDBJ databases">
        <title>The new phylogeny of genus Mycobacterium.</title>
        <authorList>
            <person name="Tortoli E."/>
            <person name="Trovato A."/>
            <person name="Cirillo D.M."/>
        </authorList>
    </citation>
    <scope>NUCLEOTIDE SEQUENCE [LARGE SCALE GENOMIC DNA]</scope>
    <source>
        <strain evidence="11 12">DSM 45000</strain>
    </source>
</reference>
<dbReference type="InterPro" id="IPR002293">
    <property type="entry name" value="AA/rel_permease1"/>
</dbReference>
<evidence type="ECO:0000259" key="10">
    <source>
        <dbReference type="Pfam" id="PF00324"/>
    </source>
</evidence>
<evidence type="ECO:0000256" key="3">
    <source>
        <dbReference type="ARBA" id="ARBA00009523"/>
    </source>
</evidence>
<evidence type="ECO:0000256" key="6">
    <source>
        <dbReference type="ARBA" id="ARBA00022989"/>
    </source>
</evidence>
<dbReference type="PANTHER" id="PTHR42770">
    <property type="entry name" value="AMINO ACID TRANSPORTER-RELATED"/>
    <property type="match status" value="1"/>
</dbReference>
<comment type="caution">
    <text evidence="11">The sequence shown here is derived from an EMBL/GenBank/DDBJ whole genome shotgun (WGS) entry which is preliminary data.</text>
</comment>
<evidence type="ECO:0000256" key="1">
    <source>
        <dbReference type="ARBA" id="ARBA00002249"/>
    </source>
</evidence>
<feature type="compositionally biased region" description="Basic residues" evidence="8">
    <location>
        <begin position="546"/>
        <end position="556"/>
    </location>
</feature>
<dbReference type="PIRSF" id="PIRSF006060">
    <property type="entry name" value="AA_transporter"/>
    <property type="match status" value="1"/>
</dbReference>
<dbReference type="GO" id="GO:0005886">
    <property type="term" value="C:plasma membrane"/>
    <property type="evidence" value="ECO:0007669"/>
    <property type="project" value="UniProtKB-SubCell"/>
</dbReference>
<feature type="transmembrane region" description="Helical" evidence="9">
    <location>
        <begin position="492"/>
        <end position="513"/>
    </location>
</feature>
<dbReference type="Proteomes" id="UP000192513">
    <property type="component" value="Unassembled WGS sequence"/>
</dbReference>
<dbReference type="InterPro" id="IPR004841">
    <property type="entry name" value="AA-permease/SLC12A_dom"/>
</dbReference>
<proteinExistence type="inferred from homology"/>
<feature type="transmembrane region" description="Helical" evidence="9">
    <location>
        <begin position="419"/>
        <end position="440"/>
    </location>
</feature>
<comment type="similarity">
    <text evidence="3">Belongs to the amino acid-polyamine-organocation (APC) superfamily.</text>
</comment>
<keyword evidence="6 9" id="KW-1133">Transmembrane helix</keyword>
<dbReference type="InterPro" id="IPR050367">
    <property type="entry name" value="APC_superfamily"/>
</dbReference>
<evidence type="ECO:0000313" key="11">
    <source>
        <dbReference type="EMBL" id="ORB46101.1"/>
    </source>
</evidence>
<dbReference type="STRING" id="590652.BST39_02130"/>
<evidence type="ECO:0000256" key="2">
    <source>
        <dbReference type="ARBA" id="ARBA00004651"/>
    </source>
</evidence>
<feature type="transmembrane region" description="Helical" evidence="9">
    <location>
        <begin position="71"/>
        <end position="92"/>
    </location>
</feature>
<accession>A0A1X0IGG5</accession>
<dbReference type="AlphaFoldDB" id="A0A1X0IGG5"/>
<evidence type="ECO:0000256" key="7">
    <source>
        <dbReference type="ARBA" id="ARBA00023136"/>
    </source>
</evidence>
<evidence type="ECO:0000256" key="9">
    <source>
        <dbReference type="SAM" id="Phobius"/>
    </source>
</evidence>
<keyword evidence="5 9" id="KW-0812">Transmembrane</keyword>
<organism evidence="11 12">
    <name type="scientific">Mycobacterium paraseoulense</name>
    <dbReference type="NCBI Taxonomy" id="590652"/>
    <lineage>
        <taxon>Bacteria</taxon>
        <taxon>Bacillati</taxon>
        <taxon>Actinomycetota</taxon>
        <taxon>Actinomycetes</taxon>
        <taxon>Mycobacteriales</taxon>
        <taxon>Mycobacteriaceae</taxon>
        <taxon>Mycobacterium</taxon>
    </lineage>
</organism>
<dbReference type="PANTHER" id="PTHR42770:SF7">
    <property type="entry name" value="MEMBRANE PROTEIN"/>
    <property type="match status" value="1"/>
</dbReference>
<evidence type="ECO:0000256" key="8">
    <source>
        <dbReference type="SAM" id="MobiDB-lite"/>
    </source>
</evidence>
<sequence length="556" mass="58413">MVIAVTSVAPAYSLAATLTALVALVGPKAPALFIIGFIPTMLTAFAFRELAKKAPDCGSTFTWTTRAFGPWVGWISGWALVIASMVGVGNGAQVATVYLLEALDLHSLAHSTATRIAVGGVAVAVFVVLVALRLPDNDGTQRHSTALLVIEAAVLVLLTVVALVMLSSHAQSVATQIAVGGVTVLVLVALCLRGIDGTQRYQAVLLAIELSMLLMVSGVALWKVITHDAGPQAVMPQVNWFLPRGLSASSIAGGTVLCVFAFWGWDASLSVSEETKEPRRNPGRAAVIATFILLLTYVLVSVALQAFAGFGSTGIGLRNPANANDTLAALGNPVIGTGLAVVLLLAISSSSVGAVLTYVAPTARTVLAMAVYGALPRRFALLHRQYQTPWLATLVIGLGGFAIYALMTLLSRNSLPDMVSSLALVTTFYYALTAYACVWIYRGDLRESAGTFLLRGVLPLLGALAMTWAFVWNAIDAYSPAYGKTHVGPVGGVFIMGVGLLVLGIPLALLCALRQRAFFRGKTLNDKTVFTDAATEPGSDSALGPLRRRQPTRANH</sequence>
<dbReference type="Pfam" id="PF00324">
    <property type="entry name" value="AA_permease"/>
    <property type="match status" value="1"/>
</dbReference>